<dbReference type="GO" id="GO:0046474">
    <property type="term" value="P:glycerophospholipid biosynthetic process"/>
    <property type="evidence" value="ECO:0007669"/>
    <property type="project" value="TreeGrafter"/>
</dbReference>
<dbReference type="OMA" id="WPFHDLT"/>
<dbReference type="NCBIfam" id="TIGR01456">
    <property type="entry name" value="CECR5"/>
    <property type="match status" value="1"/>
</dbReference>
<dbReference type="PANTHER" id="PTHR14269:SF57">
    <property type="entry name" value="SUPERFAMILY HYDROLASE, PUTATIVE (AFU_ORTHOLOGUE AFUA_2G02580)-RELATED"/>
    <property type="match status" value="1"/>
</dbReference>
<evidence type="ECO:0000313" key="2">
    <source>
        <dbReference type="Proteomes" id="UP000190831"/>
    </source>
</evidence>
<dbReference type="EMBL" id="LT598490">
    <property type="protein sequence ID" value="SCW02242.1"/>
    <property type="molecule type" value="Genomic_DNA"/>
</dbReference>
<dbReference type="Pfam" id="PF13242">
    <property type="entry name" value="Hydrolase_like"/>
    <property type="match status" value="1"/>
</dbReference>
<organism evidence="1 2">
    <name type="scientific">Lachancea fermentati</name>
    <name type="common">Zygosaccharomyces fermentati</name>
    <dbReference type="NCBI Taxonomy" id="4955"/>
    <lineage>
        <taxon>Eukaryota</taxon>
        <taxon>Fungi</taxon>
        <taxon>Dikarya</taxon>
        <taxon>Ascomycota</taxon>
        <taxon>Saccharomycotina</taxon>
        <taxon>Saccharomycetes</taxon>
        <taxon>Saccharomycetales</taxon>
        <taxon>Saccharomycetaceae</taxon>
        <taxon>Lachancea</taxon>
    </lineage>
</organism>
<gene>
    <name evidence="1" type="ORF">LAFE_0F02124G</name>
</gene>
<sequence>MINSGEEFLPKKKARHNTQYFEVVLKMLSRCKPVLRNRLRSIRFIHSDVGFAFDIDGVLLRSKTPIPGASEALKLLQHHKVPFILLTNGGGTLENQRTEFISKALDVPISPLQIVQSHTPFKTLVPKYSKILAVGSPTVKDVAKTYGFKEVIHPMDILRYNRSIAPFSGTTDERLLELSEEIPNLDKTPIDAVLVFNDPRDWGADIQIISDVLNCQDGYLNTLRKENQSKPSIPIYFSNNDLLWANQYTLNRFGQGAFRIIIETMYASLNDGKPLENVVIGKPTKVTYDFAHHILIDWRQKLLDGKTNVTDQLLPSLGEEPTSSPFKEVFMVGDNPASDIIGAHRYGWSSCLVKTGVYRDGDRLPCVPTMITNNVLEAVRQALKV</sequence>
<accession>A0A1G4MEG5</accession>
<dbReference type="SFLD" id="SFLDG01139">
    <property type="entry name" value="C2.A:_Pyridoxal_Phosphate_Phos"/>
    <property type="match status" value="1"/>
</dbReference>
<dbReference type="InterPro" id="IPR036412">
    <property type="entry name" value="HAD-like_sf"/>
</dbReference>
<dbReference type="PANTHER" id="PTHR14269">
    <property type="entry name" value="CDP-DIACYLGLYCEROL--GLYCEROL-3-PHOSPHATE 3-PHOSPHATIDYLTRANSFERASE-RELATED"/>
    <property type="match status" value="1"/>
</dbReference>
<evidence type="ECO:0000313" key="1">
    <source>
        <dbReference type="EMBL" id="SCW02242.1"/>
    </source>
</evidence>
<keyword evidence="2" id="KW-1185">Reference proteome</keyword>
<dbReference type="SFLD" id="SFLDS00003">
    <property type="entry name" value="Haloacid_Dehalogenase"/>
    <property type="match status" value="1"/>
</dbReference>
<dbReference type="InterPro" id="IPR006357">
    <property type="entry name" value="HAD-SF_hydro_IIA"/>
</dbReference>
<proteinExistence type="predicted"/>
<name>A0A1G4MEG5_LACFM</name>
<dbReference type="NCBIfam" id="TIGR01460">
    <property type="entry name" value="HAD-SF-IIA"/>
    <property type="match status" value="1"/>
</dbReference>
<dbReference type="GO" id="GO:0005739">
    <property type="term" value="C:mitochondrion"/>
    <property type="evidence" value="ECO:0007669"/>
    <property type="project" value="TreeGrafter"/>
</dbReference>
<dbReference type="OrthoDB" id="10251048at2759"/>
<dbReference type="InterPro" id="IPR023214">
    <property type="entry name" value="HAD_sf"/>
</dbReference>
<dbReference type="AlphaFoldDB" id="A0A1G4MEG5"/>
<dbReference type="InterPro" id="IPR006353">
    <property type="entry name" value="HAD-SF_hydro_IIA_CECR5"/>
</dbReference>
<dbReference type="InterPro" id="IPR050324">
    <property type="entry name" value="CDP-alcohol_PTase-I"/>
</dbReference>
<protein>
    <submittedName>
        <fullName evidence="1">LAFE_0F02124g1_1</fullName>
    </submittedName>
</protein>
<dbReference type="Proteomes" id="UP000190831">
    <property type="component" value="Chromosome F"/>
</dbReference>
<dbReference type="SUPFAM" id="SSF56784">
    <property type="entry name" value="HAD-like"/>
    <property type="match status" value="1"/>
</dbReference>
<dbReference type="Gene3D" id="3.40.50.1000">
    <property type="entry name" value="HAD superfamily/HAD-like"/>
    <property type="match status" value="2"/>
</dbReference>
<dbReference type="STRING" id="4955.A0A1G4MEG5"/>
<reference evidence="2" key="1">
    <citation type="submission" date="2016-03" db="EMBL/GenBank/DDBJ databases">
        <authorList>
            <person name="Devillers H."/>
        </authorList>
    </citation>
    <scope>NUCLEOTIDE SEQUENCE [LARGE SCALE GENOMIC DNA]</scope>
</reference>
<dbReference type="Pfam" id="PF13344">
    <property type="entry name" value="Hydrolase_6"/>
    <property type="match status" value="1"/>
</dbReference>